<dbReference type="InterPro" id="IPR000805">
    <property type="entry name" value="Glyco_hydro_26"/>
</dbReference>
<dbReference type="OrthoDB" id="9816550at2"/>
<dbReference type="STRING" id="996801.BW723_07850"/>
<comment type="caution">
    <text evidence="7">The sequence shown here is derived from an EMBL/GenBank/DDBJ whole genome shotgun (WGS) entry which is preliminary data.</text>
</comment>
<feature type="active site" description="Proton donor" evidence="4">
    <location>
        <position position="211"/>
    </location>
</feature>
<dbReference type="KEGG" id="prn:BW723_07850"/>
<keyword evidence="8" id="KW-1185">Reference proteome</keyword>
<evidence type="ECO:0000256" key="3">
    <source>
        <dbReference type="ARBA" id="ARBA00023295"/>
    </source>
</evidence>
<keyword evidence="3 4" id="KW-0326">Glycosidase</keyword>
<keyword evidence="2 4" id="KW-0378">Hydrolase</keyword>
<evidence type="ECO:0000256" key="2">
    <source>
        <dbReference type="ARBA" id="ARBA00022801"/>
    </source>
</evidence>
<dbReference type="AlphaFoldDB" id="A0A1B8U705"/>
<dbReference type="GO" id="GO:0016985">
    <property type="term" value="F:mannan endo-1,4-beta-mannosidase activity"/>
    <property type="evidence" value="ECO:0007669"/>
    <property type="project" value="InterPro"/>
</dbReference>
<reference evidence="8" key="1">
    <citation type="submission" date="2016-02" db="EMBL/GenBank/DDBJ databases">
        <title>Paenibacillus sp. LPB0068, isolated from Crassostrea gigas.</title>
        <authorList>
            <person name="Shin S.-K."/>
            <person name="Yi H."/>
        </authorList>
    </citation>
    <scope>NUCLEOTIDE SEQUENCE [LARGE SCALE GENOMIC DNA]</scope>
    <source>
        <strain evidence="8">KCTC 23969</strain>
    </source>
</reference>
<dbReference type="PANTHER" id="PTHR40079:SF4">
    <property type="entry name" value="GH26 DOMAIN-CONTAINING PROTEIN-RELATED"/>
    <property type="match status" value="1"/>
</dbReference>
<keyword evidence="5" id="KW-0472">Membrane</keyword>
<sequence length="394" mass="45503">MASFKNKSKRLFNVLLALVLGYFIIYGLTAVSKSSKGPLGGFLENLGSFVKDIEHDNILGKREENREKKLAWFKDQRKNKYALLKTKHILFGASDDSKGASYENIINLEDSLALTFPIIHIYKAWGEGQAYEFPRNEVDAIVRIGSIPMITWEPWLEKFSQENFPKIKALEQRNNHGLLSVANGDYDSYIKEWAIEAAKVGYPIYLRVGHEMNDPYRYPWGPQNNDPSEFIAAYKHVKDVFESVGATNIIWVWSPHLSYGKFQEYYPGTEYVDIVATGVLNYGTSTSWSDWWTFKEIFGNYYESLAAFYKPIMIAEFGSLKPGGDRAKWFADTFKDFNTKYPYVNAILFFHYSNDGTITYKNVSWYIKDDNEVTTTIKDELKKWPAYLKQPEAE</sequence>
<dbReference type="InterPro" id="IPR017853">
    <property type="entry name" value="GH"/>
</dbReference>
<proteinExistence type="inferred from homology"/>
<dbReference type="Pfam" id="PF02156">
    <property type="entry name" value="Glyco_hydro_26"/>
    <property type="match status" value="1"/>
</dbReference>
<dbReference type="RefSeq" id="WP_068356445.1">
    <property type="nucleotide sequence ID" value="NZ_CP019337.1"/>
</dbReference>
<feature type="active site" description="Nucleophile" evidence="4">
    <location>
        <position position="316"/>
    </location>
</feature>
<evidence type="ECO:0000256" key="4">
    <source>
        <dbReference type="PROSITE-ProRule" id="PRU01100"/>
    </source>
</evidence>
<organism evidence="7 8">
    <name type="scientific">Polaribacter reichenbachii</name>
    <dbReference type="NCBI Taxonomy" id="996801"/>
    <lineage>
        <taxon>Bacteria</taxon>
        <taxon>Pseudomonadati</taxon>
        <taxon>Bacteroidota</taxon>
        <taxon>Flavobacteriia</taxon>
        <taxon>Flavobacteriales</taxon>
        <taxon>Flavobacteriaceae</taxon>
    </lineage>
</organism>
<dbReference type="EMBL" id="LSFL01000003">
    <property type="protein sequence ID" value="OBY67665.1"/>
    <property type="molecule type" value="Genomic_DNA"/>
</dbReference>
<keyword evidence="5" id="KW-0812">Transmembrane</keyword>
<name>A0A1B8U705_9FLAO</name>
<accession>A0A1B8U705</accession>
<evidence type="ECO:0000313" key="7">
    <source>
        <dbReference type="EMBL" id="OBY67665.1"/>
    </source>
</evidence>
<evidence type="ECO:0000256" key="5">
    <source>
        <dbReference type="SAM" id="Phobius"/>
    </source>
</evidence>
<comment type="similarity">
    <text evidence="1 4">Belongs to the glycosyl hydrolase 26 family.</text>
</comment>
<protein>
    <recommendedName>
        <fullName evidence="6">GH26 domain-containing protein</fullName>
    </recommendedName>
</protein>
<evidence type="ECO:0000259" key="6">
    <source>
        <dbReference type="PROSITE" id="PS51764"/>
    </source>
</evidence>
<feature type="transmembrane region" description="Helical" evidence="5">
    <location>
        <begin position="12"/>
        <end position="31"/>
    </location>
</feature>
<dbReference type="PROSITE" id="PS51764">
    <property type="entry name" value="GH26"/>
    <property type="match status" value="1"/>
</dbReference>
<keyword evidence="5" id="KW-1133">Transmembrane helix</keyword>
<dbReference type="GO" id="GO:0006080">
    <property type="term" value="P:substituted mannan metabolic process"/>
    <property type="evidence" value="ECO:0007669"/>
    <property type="project" value="InterPro"/>
</dbReference>
<dbReference type="Gene3D" id="3.20.20.80">
    <property type="entry name" value="Glycosidases"/>
    <property type="match status" value="1"/>
</dbReference>
<gene>
    <name evidence="7" type="ORF">LPB301_01640</name>
</gene>
<dbReference type="InterPro" id="IPR022790">
    <property type="entry name" value="GH26_dom"/>
</dbReference>
<dbReference type="PANTHER" id="PTHR40079">
    <property type="entry name" value="MANNAN ENDO-1,4-BETA-MANNOSIDASE E-RELATED"/>
    <property type="match status" value="1"/>
</dbReference>
<feature type="domain" description="GH26" evidence="6">
    <location>
        <begin position="75"/>
        <end position="376"/>
    </location>
</feature>
<evidence type="ECO:0000313" key="8">
    <source>
        <dbReference type="Proteomes" id="UP000092612"/>
    </source>
</evidence>
<evidence type="ECO:0000256" key="1">
    <source>
        <dbReference type="ARBA" id="ARBA00007754"/>
    </source>
</evidence>
<dbReference type="Proteomes" id="UP000092612">
    <property type="component" value="Unassembled WGS sequence"/>
</dbReference>
<dbReference type="SUPFAM" id="SSF51445">
    <property type="entry name" value="(Trans)glycosidases"/>
    <property type="match status" value="1"/>
</dbReference>